<dbReference type="InterPro" id="IPR052942">
    <property type="entry name" value="LPS_cholinephosphotransferase"/>
</dbReference>
<dbReference type="PANTHER" id="PTHR43404">
    <property type="entry name" value="LIPOPOLYSACCHARIDE CHOLINEPHOSPHOTRANSFERASE LICD"/>
    <property type="match status" value="1"/>
</dbReference>
<reference evidence="3 4" key="1">
    <citation type="submission" date="2020-08" db="EMBL/GenBank/DDBJ databases">
        <title>Genome sequence of Erysipelothrix inopinata DSM 15511T.</title>
        <authorList>
            <person name="Hyun D.-W."/>
            <person name="Bae J.-W."/>
        </authorList>
    </citation>
    <scope>NUCLEOTIDE SEQUENCE [LARGE SCALE GENOMIC DNA]</scope>
    <source>
        <strain evidence="3 4">DSM 15511</strain>
    </source>
</reference>
<keyword evidence="1" id="KW-0472">Membrane</keyword>
<name>A0A7G9RY46_9FIRM</name>
<feature type="transmembrane region" description="Helical" evidence="1">
    <location>
        <begin position="155"/>
        <end position="178"/>
    </location>
</feature>
<evidence type="ECO:0000313" key="3">
    <source>
        <dbReference type="EMBL" id="QNN60521.1"/>
    </source>
</evidence>
<dbReference type="EMBL" id="CP060715">
    <property type="protein sequence ID" value="QNN60521.1"/>
    <property type="molecule type" value="Genomic_DNA"/>
</dbReference>
<dbReference type="InterPro" id="IPR007074">
    <property type="entry name" value="LicD/FKTN/FKRP_NTP_transf"/>
</dbReference>
<dbReference type="Pfam" id="PF04991">
    <property type="entry name" value="LicD"/>
    <property type="match status" value="1"/>
</dbReference>
<evidence type="ECO:0000256" key="1">
    <source>
        <dbReference type="SAM" id="Phobius"/>
    </source>
</evidence>
<keyword evidence="4" id="KW-1185">Reference proteome</keyword>
<proteinExistence type="predicted"/>
<keyword evidence="1" id="KW-1133">Transmembrane helix</keyword>
<dbReference type="RefSeq" id="WP_187533649.1">
    <property type="nucleotide sequence ID" value="NZ_CBCSHU010000010.1"/>
</dbReference>
<dbReference type="PANTHER" id="PTHR43404:SF2">
    <property type="entry name" value="LIPOPOLYSACCHARIDE CHOLINEPHOSPHOTRANSFERASE LICD"/>
    <property type="match status" value="1"/>
</dbReference>
<dbReference type="KEGG" id="eio:H9L01_09135"/>
<protein>
    <submittedName>
        <fullName evidence="3">LicD family protein</fullName>
    </submittedName>
</protein>
<sequence>MEDYVLKVNEDGSKIMLRDTQELILKILLDFDAICKKHDIEYSLGYGTALGAHRHKGFIPWDDDVDVMMDYENYDKLLIALSEEITDESSYYYHCFENDTRYNVTIPALKFRMKGTYIKEQNYLLRNKCDGDGLFIDIFIISHVSTKKWVQQSKIAYSIFLMGLLVFIENIGINPVALKRHYVNRARRYNDKNQKANSPYAAIAITWPYEGIKDRRIQFTDYFPPVDGVFEGHVLPVPGNQHEFLVANYGEHYEELPPERARKPKHIDDIKL</sequence>
<accession>A0A7G9RY46</accession>
<dbReference type="Proteomes" id="UP000515928">
    <property type="component" value="Chromosome"/>
</dbReference>
<dbReference type="GO" id="GO:0009100">
    <property type="term" value="P:glycoprotein metabolic process"/>
    <property type="evidence" value="ECO:0007669"/>
    <property type="project" value="UniProtKB-ARBA"/>
</dbReference>
<keyword evidence="1" id="KW-0812">Transmembrane</keyword>
<organism evidence="3 4">
    <name type="scientific">Erysipelothrix inopinata</name>
    <dbReference type="NCBI Taxonomy" id="225084"/>
    <lineage>
        <taxon>Bacteria</taxon>
        <taxon>Bacillati</taxon>
        <taxon>Bacillota</taxon>
        <taxon>Erysipelotrichia</taxon>
        <taxon>Erysipelotrichales</taxon>
        <taxon>Erysipelotrichaceae</taxon>
        <taxon>Erysipelothrix</taxon>
    </lineage>
</organism>
<dbReference type="AlphaFoldDB" id="A0A7G9RY46"/>
<feature type="domain" description="LicD/FKTN/FKRP nucleotidyltransferase" evidence="2">
    <location>
        <begin position="35"/>
        <end position="250"/>
    </location>
</feature>
<evidence type="ECO:0000313" key="4">
    <source>
        <dbReference type="Proteomes" id="UP000515928"/>
    </source>
</evidence>
<gene>
    <name evidence="3" type="ORF">H9L01_09135</name>
</gene>
<evidence type="ECO:0000259" key="2">
    <source>
        <dbReference type="Pfam" id="PF04991"/>
    </source>
</evidence>